<organism evidence="3 4">
    <name type="scientific">Aerococcus agrisoli</name>
    <dbReference type="NCBI Taxonomy" id="2487350"/>
    <lineage>
        <taxon>Bacteria</taxon>
        <taxon>Bacillati</taxon>
        <taxon>Bacillota</taxon>
        <taxon>Bacilli</taxon>
        <taxon>Lactobacillales</taxon>
        <taxon>Aerococcaceae</taxon>
        <taxon>Aerococcus</taxon>
    </lineage>
</organism>
<name>A0A3N4GQ26_9LACT</name>
<dbReference type="Pfam" id="PF14262">
    <property type="entry name" value="Cthe_2159"/>
    <property type="match status" value="1"/>
</dbReference>
<proteinExistence type="predicted"/>
<reference evidence="3 4" key="1">
    <citation type="submission" date="2018-11" db="EMBL/GenBank/DDBJ databases">
        <title>Aerococcus sp. SJQ22, whole genome shotgun sequence.</title>
        <authorList>
            <person name="Sun L."/>
            <person name="Gao X."/>
            <person name="Chen W."/>
            <person name="Huang K."/>
        </authorList>
    </citation>
    <scope>NUCLEOTIDE SEQUENCE [LARGE SCALE GENOMIC DNA]</scope>
    <source>
        <strain evidence="3 4">SJQ22</strain>
    </source>
</reference>
<feature type="chain" id="PRO_5039159042" evidence="2">
    <location>
        <begin position="29"/>
        <end position="626"/>
    </location>
</feature>
<dbReference type="OrthoDB" id="9812829at2"/>
<dbReference type="AlphaFoldDB" id="A0A3N4GQ26"/>
<feature type="signal peptide" evidence="2">
    <location>
        <begin position="1"/>
        <end position="28"/>
    </location>
</feature>
<dbReference type="EMBL" id="RKMG01000002">
    <property type="protein sequence ID" value="RPA65009.1"/>
    <property type="molecule type" value="Genomic_DNA"/>
</dbReference>
<feature type="region of interest" description="Disordered" evidence="1">
    <location>
        <begin position="32"/>
        <end position="71"/>
    </location>
</feature>
<protein>
    <submittedName>
        <fullName evidence="3">Carbohydrate-binding domain-containing protein</fullName>
    </submittedName>
</protein>
<keyword evidence="2" id="KW-0732">Signal</keyword>
<dbReference type="Proteomes" id="UP000273977">
    <property type="component" value="Unassembled WGS sequence"/>
</dbReference>
<evidence type="ECO:0000256" key="1">
    <source>
        <dbReference type="SAM" id="MobiDB-lite"/>
    </source>
</evidence>
<evidence type="ECO:0000256" key="2">
    <source>
        <dbReference type="SAM" id="SignalP"/>
    </source>
</evidence>
<dbReference type="PROSITE" id="PS51257">
    <property type="entry name" value="PROKAR_LIPOPROTEIN"/>
    <property type="match status" value="1"/>
</dbReference>
<keyword evidence="4" id="KW-1185">Reference proteome</keyword>
<dbReference type="InterPro" id="IPR025584">
    <property type="entry name" value="Cthe_2159"/>
</dbReference>
<gene>
    <name evidence="3" type="ORF">EF384_00930</name>
</gene>
<evidence type="ECO:0000313" key="4">
    <source>
        <dbReference type="Proteomes" id="UP000273977"/>
    </source>
</evidence>
<feature type="compositionally biased region" description="Low complexity" evidence="1">
    <location>
        <begin position="32"/>
        <end position="64"/>
    </location>
</feature>
<comment type="caution">
    <text evidence="3">The sequence shown here is derived from an EMBL/GenBank/DDBJ whole genome shotgun (WGS) entry which is preliminary data.</text>
</comment>
<sequence>MNIHKQTGKILMPILVSGLLLGACGQVAESQASASTSSSSETTAATASSATDASGDTTTSTYGTYEEEDLETTYDEAEAVTINLSDDGTEASDGVTVDGSTVTITQAGTYVINGSLSDGQLQVSVGAEDKVHIILNGVTINNNDGAAINITEGEKVITTLASGTENTLTDGSSYTLATDETEPDATFYSKADLVINGDGKLVIEGNYSNGIRSKDDLILVSGEYDITAVNNGIKAKDNLSILDGTYTVTTSEGDGLQADNEDEADLGNVYIDGGSFTINAGRDGVQAISNLMVQNAEMTITTADGASSTSVDTAESYKGLKSTGAIEIASGTINIDSADDAIHANATISVLGGTINAASGDDGMHADTNLSISGGTVDIQQSYEGLESSIIDIAGGEINVVASDDGLNAGGGSDTETTTGTFGADSFGGQMGGGMEADESKELNISGGTLIVDSEGDGLDSNGIITMTDGLVIVNGTTSGGNGSLDYGSSFDLSGGTLVATGTSDMAQNASTASQTSVGITYDTTQEAGTLVSLVDADGNTVFSFSPTKTYSHVVISTADLATGDYTLVSGGTNDGTESNGYYTDGSVSGGTELATLSITDTITNLTSTGETATATGMMGGGGPQF</sequence>
<evidence type="ECO:0000313" key="3">
    <source>
        <dbReference type="EMBL" id="RPA65009.1"/>
    </source>
</evidence>
<accession>A0A3N4GQ26</accession>